<dbReference type="Proteomes" id="UP001305414">
    <property type="component" value="Unassembled WGS sequence"/>
</dbReference>
<protein>
    <submittedName>
        <fullName evidence="1">Uncharacterized protein</fullName>
    </submittedName>
</protein>
<evidence type="ECO:0000313" key="1">
    <source>
        <dbReference type="EMBL" id="KAK5625108.1"/>
    </source>
</evidence>
<comment type="caution">
    <text evidence="1">The sequence shown here is derived from an EMBL/GenBank/DDBJ whole genome shotgun (WGS) entry which is preliminary data.</text>
</comment>
<accession>A0AAN7UAU9</accession>
<dbReference type="AlphaFoldDB" id="A0AAN7UAU9"/>
<evidence type="ECO:0000313" key="2">
    <source>
        <dbReference type="Proteomes" id="UP001305414"/>
    </source>
</evidence>
<sequence length="78" mass="7980">MPVTGVGGAAEAEAADERVTLLFGRVSGVVEEDTVASAAFRFLVMGGMVSLGGGNVETLASCEPQKAVRGRTRARGRV</sequence>
<organism evidence="1 2">
    <name type="scientific">Xylaria bambusicola</name>
    <dbReference type="NCBI Taxonomy" id="326684"/>
    <lineage>
        <taxon>Eukaryota</taxon>
        <taxon>Fungi</taxon>
        <taxon>Dikarya</taxon>
        <taxon>Ascomycota</taxon>
        <taxon>Pezizomycotina</taxon>
        <taxon>Sordariomycetes</taxon>
        <taxon>Xylariomycetidae</taxon>
        <taxon>Xylariales</taxon>
        <taxon>Xylariaceae</taxon>
        <taxon>Xylaria</taxon>
    </lineage>
</organism>
<proteinExistence type="predicted"/>
<dbReference type="EMBL" id="JAWHQM010000002">
    <property type="protein sequence ID" value="KAK5625108.1"/>
    <property type="molecule type" value="Genomic_DNA"/>
</dbReference>
<name>A0AAN7UAU9_9PEZI</name>
<gene>
    <name evidence="1" type="ORF">RRF57_000824</name>
</gene>
<keyword evidence="2" id="KW-1185">Reference proteome</keyword>
<reference evidence="1 2" key="1">
    <citation type="submission" date="2023-10" db="EMBL/GenBank/DDBJ databases">
        <title>Draft genome sequence of Xylaria bambusicola isolate GMP-LS, the root and basal stem rot pathogen of sugarcane in Indonesia.</title>
        <authorList>
            <person name="Selvaraj P."/>
            <person name="Muralishankar V."/>
            <person name="Muruganantham S."/>
            <person name="Sp S."/>
            <person name="Haryani S."/>
            <person name="Lau K.J.X."/>
            <person name="Naqvi N.I."/>
        </authorList>
    </citation>
    <scope>NUCLEOTIDE SEQUENCE [LARGE SCALE GENOMIC DNA]</scope>
    <source>
        <strain evidence="1">GMP-LS</strain>
    </source>
</reference>